<feature type="transmembrane region" description="Helical" evidence="4">
    <location>
        <begin position="16"/>
        <end position="35"/>
    </location>
</feature>
<dbReference type="SUPFAM" id="SSF111369">
    <property type="entry name" value="HlyD-like secretion proteins"/>
    <property type="match status" value="1"/>
</dbReference>
<evidence type="ECO:0000313" key="7">
    <source>
        <dbReference type="Proteomes" id="UP000002772"/>
    </source>
</evidence>
<dbReference type="RefSeq" id="WP_007573446.1">
    <property type="nucleotide sequence ID" value="NZ_BPTS01000001.1"/>
</dbReference>
<protein>
    <submittedName>
        <fullName evidence="6">Efflux transporter, RND family, MFP subunit</fullName>
    </submittedName>
</protein>
<evidence type="ECO:0000256" key="4">
    <source>
        <dbReference type="SAM" id="Phobius"/>
    </source>
</evidence>
<dbReference type="STRING" id="688246.Premu_0910"/>
<feature type="domain" description="Multidrug resistance protein MdtA-like C-terminal permuted SH3" evidence="5">
    <location>
        <begin position="346"/>
        <end position="405"/>
    </location>
</feature>
<evidence type="ECO:0000256" key="3">
    <source>
        <dbReference type="SAM" id="Coils"/>
    </source>
</evidence>
<reference evidence="7" key="1">
    <citation type="journal article" date="2011" name="Stand. Genomic Sci.">
        <title>Non-contiguous finished genome sequence of the opportunistic oral pathogen Prevotella multisaccharivorax type strain (PPPA20).</title>
        <authorList>
            <person name="Pati A."/>
            <person name="Gronow S."/>
            <person name="Lu M."/>
            <person name="Lapidus A."/>
            <person name="Nolan M."/>
            <person name="Lucas S."/>
            <person name="Hammon N."/>
            <person name="Deshpande S."/>
            <person name="Cheng J.F."/>
            <person name="Tapia R."/>
            <person name="Han C."/>
            <person name="Goodwin L."/>
            <person name="Pitluck S."/>
            <person name="Liolios K."/>
            <person name="Pagani I."/>
            <person name="Mavromatis K."/>
            <person name="Mikhailova N."/>
            <person name="Huntemann M."/>
            <person name="Chen A."/>
            <person name="Palaniappan K."/>
            <person name="Land M."/>
            <person name="Hauser L."/>
            <person name="Detter J.C."/>
            <person name="Brambilla E.M."/>
            <person name="Rohde M."/>
            <person name="Goker M."/>
            <person name="Woyke T."/>
            <person name="Bristow J."/>
            <person name="Eisen J.A."/>
            <person name="Markowitz V."/>
            <person name="Hugenholtz P."/>
            <person name="Kyrpides N.C."/>
            <person name="Klenk H.P."/>
            <person name="Ivanova N."/>
        </authorList>
    </citation>
    <scope>NUCLEOTIDE SEQUENCE [LARGE SCALE GENOMIC DNA]</scope>
    <source>
        <strain evidence="7">DSM 17128</strain>
    </source>
</reference>
<dbReference type="Gene3D" id="2.40.30.170">
    <property type="match status" value="1"/>
</dbReference>
<name>F8N7D9_9BACT</name>
<dbReference type="PANTHER" id="PTHR32347:SF23">
    <property type="entry name" value="BLL5650 PROTEIN"/>
    <property type="match status" value="1"/>
</dbReference>
<sequence>MDIKIEHKKYAIPRRYWAWIAGSIVLVGALAALGLSNFTSSLKVDRKGLSIGEVQDAQFNDYVSVDGSVIPIQVVQVSPEEGGVVTGKVVEEGAHVHKGDVIVRLSNSSLDLEILNAESELAEKQDMLRNTQLSLAQDQLNNRNEAAQYSIDVQAKRRAFNHQQALQNEQLNSREDLLKAKEDYQLAQERNTLIRQRLAKSSQLRKAQMEQMMDNLASMQKNVQLVRARKAKLEVRSAIDGEVGQLDIELGQSITPGQKIGVINDLSGFKVQAQVDESYIDRVHPGLTGTFEQNGRKYVLTVQKVYPEVKDGRSRIDFVFSGQRPANLRTGQTCYVDLQLGASKRAILIPKGTFYSVTGGQWIYVLDKDGKKAYRRNIRIGRQNPQYYEVLEGLEPGERVIVSGYESYKDYKELILR</sequence>
<evidence type="ECO:0000313" key="6">
    <source>
        <dbReference type="EMBL" id="EGN56366.1"/>
    </source>
</evidence>
<dbReference type="eggNOG" id="COG0845">
    <property type="taxonomic scope" value="Bacteria"/>
</dbReference>
<feature type="coiled-coil region" evidence="3">
    <location>
        <begin position="209"/>
        <end position="236"/>
    </location>
</feature>
<keyword evidence="4" id="KW-0812">Transmembrane</keyword>
<keyword evidence="4" id="KW-1133">Transmembrane helix</keyword>
<feature type="coiled-coil region" evidence="3">
    <location>
        <begin position="107"/>
        <end position="134"/>
    </location>
</feature>
<evidence type="ECO:0000256" key="1">
    <source>
        <dbReference type="ARBA" id="ARBA00004196"/>
    </source>
</evidence>
<proteinExistence type="predicted"/>
<accession>F8N7D9</accession>
<comment type="subcellular location">
    <subcellularLocation>
        <location evidence="1">Cell envelope</location>
    </subcellularLocation>
</comment>
<dbReference type="PANTHER" id="PTHR32347">
    <property type="entry name" value="EFFLUX SYSTEM COMPONENT YKNX-RELATED"/>
    <property type="match status" value="1"/>
</dbReference>
<dbReference type="AlphaFoldDB" id="F8N7D9"/>
<dbReference type="Gene3D" id="1.10.287.470">
    <property type="entry name" value="Helix hairpin bin"/>
    <property type="match status" value="1"/>
</dbReference>
<keyword evidence="4" id="KW-0472">Membrane</keyword>
<gene>
    <name evidence="6" type="ORF">Premu_0910</name>
</gene>
<dbReference type="Pfam" id="PF25967">
    <property type="entry name" value="RND-MFP_C"/>
    <property type="match status" value="1"/>
</dbReference>
<keyword evidence="2 3" id="KW-0175">Coiled coil</keyword>
<dbReference type="EMBL" id="GL945017">
    <property type="protein sequence ID" value="EGN56366.1"/>
    <property type="molecule type" value="Genomic_DNA"/>
</dbReference>
<evidence type="ECO:0000256" key="2">
    <source>
        <dbReference type="ARBA" id="ARBA00023054"/>
    </source>
</evidence>
<dbReference type="InterPro" id="IPR058627">
    <property type="entry name" value="MdtA-like_C"/>
</dbReference>
<evidence type="ECO:0000259" key="5">
    <source>
        <dbReference type="Pfam" id="PF25967"/>
    </source>
</evidence>
<organism evidence="6 7">
    <name type="scientific">Hallella multisaccharivorax DSM 17128</name>
    <dbReference type="NCBI Taxonomy" id="688246"/>
    <lineage>
        <taxon>Bacteria</taxon>
        <taxon>Pseudomonadati</taxon>
        <taxon>Bacteroidota</taxon>
        <taxon>Bacteroidia</taxon>
        <taxon>Bacteroidales</taxon>
        <taxon>Prevotellaceae</taxon>
        <taxon>Hallella</taxon>
    </lineage>
</organism>
<dbReference type="Gene3D" id="2.40.420.20">
    <property type="match status" value="1"/>
</dbReference>
<dbReference type="GO" id="GO:0030313">
    <property type="term" value="C:cell envelope"/>
    <property type="evidence" value="ECO:0007669"/>
    <property type="project" value="UniProtKB-SubCell"/>
</dbReference>
<dbReference type="Gene3D" id="2.40.50.100">
    <property type="match status" value="1"/>
</dbReference>
<dbReference type="InterPro" id="IPR050465">
    <property type="entry name" value="UPF0194_transport"/>
</dbReference>
<dbReference type="OrthoDB" id="1957187at2"/>
<dbReference type="Proteomes" id="UP000002772">
    <property type="component" value="Unassembled WGS sequence"/>
</dbReference>
<keyword evidence="7" id="KW-1185">Reference proteome</keyword>
<dbReference type="HOGENOM" id="CLU_018816_16_1_10"/>